<feature type="transmembrane region" description="Helical" evidence="11">
    <location>
        <begin position="46"/>
        <end position="71"/>
    </location>
</feature>
<keyword evidence="6 11" id="KW-0472">Membrane</keyword>
<dbReference type="SUPFAM" id="SSF81321">
    <property type="entry name" value="Family A G protein-coupled receptor-like"/>
    <property type="match status" value="2"/>
</dbReference>
<keyword evidence="8 10" id="KW-0675">Receptor</keyword>
<evidence type="ECO:0000313" key="14">
    <source>
        <dbReference type="Proteomes" id="UP001217089"/>
    </source>
</evidence>
<evidence type="ECO:0000259" key="12">
    <source>
        <dbReference type="PROSITE" id="PS50262"/>
    </source>
</evidence>
<gene>
    <name evidence="13" type="ORF">KUTeg_005465</name>
</gene>
<feature type="transmembrane region" description="Helical" evidence="11">
    <location>
        <begin position="500"/>
        <end position="521"/>
    </location>
</feature>
<dbReference type="InterPro" id="IPR017452">
    <property type="entry name" value="GPCR_Rhodpsn_7TM"/>
</dbReference>
<dbReference type="Gene3D" id="1.20.1070.10">
    <property type="entry name" value="Rhodopsin 7-helix transmembrane proteins"/>
    <property type="match status" value="2"/>
</dbReference>
<comment type="subcellular location">
    <subcellularLocation>
        <location evidence="1">Cell membrane</location>
        <topology evidence="1">Multi-pass membrane protein</topology>
    </subcellularLocation>
</comment>
<feature type="transmembrane region" description="Helical" evidence="11">
    <location>
        <begin position="421"/>
        <end position="443"/>
    </location>
</feature>
<dbReference type="InterPro" id="IPR000276">
    <property type="entry name" value="GPCR_Rhodpsn"/>
</dbReference>
<feature type="transmembrane region" description="Helical" evidence="11">
    <location>
        <begin position="643"/>
        <end position="662"/>
    </location>
</feature>
<evidence type="ECO:0000256" key="9">
    <source>
        <dbReference type="ARBA" id="ARBA00023224"/>
    </source>
</evidence>
<evidence type="ECO:0000256" key="5">
    <source>
        <dbReference type="ARBA" id="ARBA00023040"/>
    </source>
</evidence>
<evidence type="ECO:0000256" key="8">
    <source>
        <dbReference type="ARBA" id="ARBA00023170"/>
    </source>
</evidence>
<feature type="transmembrane region" description="Helical" evidence="11">
    <location>
        <begin position="83"/>
        <end position="105"/>
    </location>
</feature>
<feature type="transmembrane region" description="Helical" evidence="11">
    <location>
        <begin position="162"/>
        <end position="183"/>
    </location>
</feature>
<dbReference type="PRINTS" id="PR00237">
    <property type="entry name" value="GPCRRHODOPSN"/>
</dbReference>
<feature type="transmembrane region" description="Helical" evidence="11">
    <location>
        <begin position="554"/>
        <end position="574"/>
    </location>
</feature>
<feature type="transmembrane region" description="Helical" evidence="11">
    <location>
        <begin position="384"/>
        <end position="409"/>
    </location>
</feature>
<feature type="transmembrane region" description="Helical" evidence="11">
    <location>
        <begin position="605"/>
        <end position="623"/>
    </location>
</feature>
<keyword evidence="2" id="KW-1003">Cell membrane</keyword>
<keyword evidence="3 10" id="KW-0812">Transmembrane</keyword>
<accession>A0ABQ9FN13</accession>
<evidence type="ECO:0000256" key="10">
    <source>
        <dbReference type="RuleBase" id="RU000688"/>
    </source>
</evidence>
<proteinExistence type="inferred from homology"/>
<evidence type="ECO:0000256" key="7">
    <source>
        <dbReference type="ARBA" id="ARBA00023157"/>
    </source>
</evidence>
<feature type="transmembrane region" description="Helical" evidence="11">
    <location>
        <begin position="216"/>
        <end position="236"/>
    </location>
</feature>
<feature type="domain" description="G-protein coupled receptors family 1 profile" evidence="12">
    <location>
        <begin position="400"/>
        <end position="659"/>
    </location>
</feature>
<dbReference type="PRINTS" id="PR00242">
    <property type="entry name" value="DOPAMINER"/>
</dbReference>
<feature type="transmembrane region" description="Helical" evidence="11">
    <location>
        <begin position="267"/>
        <end position="287"/>
    </location>
</feature>
<keyword evidence="5 10" id="KW-0297">G-protein coupled receptor</keyword>
<dbReference type="PROSITE" id="PS00237">
    <property type="entry name" value="G_PROTEIN_RECEP_F1_1"/>
    <property type="match status" value="2"/>
</dbReference>
<evidence type="ECO:0000256" key="4">
    <source>
        <dbReference type="ARBA" id="ARBA00022989"/>
    </source>
</evidence>
<evidence type="ECO:0000313" key="13">
    <source>
        <dbReference type="EMBL" id="KAJ8317561.1"/>
    </source>
</evidence>
<protein>
    <recommendedName>
        <fullName evidence="12">G-protein coupled receptors family 1 profile domain-containing protein</fullName>
    </recommendedName>
</protein>
<dbReference type="InterPro" id="IPR000929">
    <property type="entry name" value="Dopamine_rcpt"/>
</dbReference>
<evidence type="ECO:0000256" key="6">
    <source>
        <dbReference type="ARBA" id="ARBA00023136"/>
    </source>
</evidence>
<feature type="domain" description="G-protein coupled receptors family 1 profile" evidence="12">
    <location>
        <begin position="62"/>
        <end position="321"/>
    </location>
</feature>
<dbReference type="PANTHER" id="PTHR24248">
    <property type="entry name" value="ADRENERGIC RECEPTOR-RELATED G-PROTEIN COUPLED RECEPTOR"/>
    <property type="match status" value="1"/>
</dbReference>
<comment type="similarity">
    <text evidence="10">Belongs to the G-protein coupled receptor 1 family.</text>
</comment>
<dbReference type="EMBL" id="JARBDR010000246">
    <property type="protein sequence ID" value="KAJ8317561.1"/>
    <property type="molecule type" value="Genomic_DNA"/>
</dbReference>
<keyword evidence="7" id="KW-1015">Disulfide bond</keyword>
<feature type="transmembrane region" description="Helical" evidence="11">
    <location>
        <begin position="111"/>
        <end position="141"/>
    </location>
</feature>
<dbReference type="CDD" id="cd15065">
    <property type="entry name" value="7tmA_Ap5-HTB1-like"/>
    <property type="match status" value="2"/>
</dbReference>
<evidence type="ECO:0000256" key="1">
    <source>
        <dbReference type="ARBA" id="ARBA00004651"/>
    </source>
</evidence>
<evidence type="ECO:0000256" key="3">
    <source>
        <dbReference type="ARBA" id="ARBA00022692"/>
    </source>
</evidence>
<keyword evidence="4 11" id="KW-1133">Transmembrane helix</keyword>
<dbReference type="PANTHER" id="PTHR24248:SF187">
    <property type="entry name" value="OCTOPAMINE RECEPTOR BETA-2R"/>
    <property type="match status" value="1"/>
</dbReference>
<organism evidence="13 14">
    <name type="scientific">Tegillarca granosa</name>
    <name type="common">Malaysian cockle</name>
    <name type="synonym">Anadara granosa</name>
    <dbReference type="NCBI Taxonomy" id="220873"/>
    <lineage>
        <taxon>Eukaryota</taxon>
        <taxon>Metazoa</taxon>
        <taxon>Spiralia</taxon>
        <taxon>Lophotrochozoa</taxon>
        <taxon>Mollusca</taxon>
        <taxon>Bivalvia</taxon>
        <taxon>Autobranchia</taxon>
        <taxon>Pteriomorphia</taxon>
        <taxon>Arcoida</taxon>
        <taxon>Arcoidea</taxon>
        <taxon>Arcidae</taxon>
        <taxon>Tegillarca</taxon>
    </lineage>
</organism>
<keyword evidence="9 10" id="KW-0807">Transducer</keyword>
<dbReference type="Proteomes" id="UP001217089">
    <property type="component" value="Unassembled WGS sequence"/>
</dbReference>
<reference evidence="13 14" key="1">
    <citation type="submission" date="2022-12" db="EMBL/GenBank/DDBJ databases">
        <title>Chromosome-level genome of Tegillarca granosa.</title>
        <authorList>
            <person name="Kim J."/>
        </authorList>
    </citation>
    <scope>NUCLEOTIDE SEQUENCE [LARGE SCALE GENOMIC DNA]</scope>
    <source>
        <strain evidence="13">Teg-2019</strain>
        <tissue evidence="13">Adductor muscle</tissue>
    </source>
</reference>
<dbReference type="SMART" id="SM01381">
    <property type="entry name" value="7TM_GPCR_Srsx"/>
    <property type="match status" value="1"/>
</dbReference>
<dbReference type="Pfam" id="PF00001">
    <property type="entry name" value="7tm_1"/>
    <property type="match status" value="2"/>
</dbReference>
<keyword evidence="14" id="KW-1185">Reference proteome</keyword>
<evidence type="ECO:0000256" key="2">
    <source>
        <dbReference type="ARBA" id="ARBA00022475"/>
    </source>
</evidence>
<evidence type="ECO:0000256" key="11">
    <source>
        <dbReference type="SAM" id="Phobius"/>
    </source>
</evidence>
<comment type="caution">
    <text evidence="13">The sequence shown here is derived from an EMBL/GenBank/DDBJ whole genome shotgun (WGS) entry which is preliminary data.</text>
</comment>
<dbReference type="PROSITE" id="PS50262">
    <property type="entry name" value="G_PROTEIN_RECEP_F1_2"/>
    <property type="match status" value="2"/>
</dbReference>
<name>A0ABQ9FN13_TEGGR</name>
<feature type="transmembrane region" description="Helical" evidence="11">
    <location>
        <begin position="449"/>
        <end position="479"/>
    </location>
</feature>
<sequence>MITNLNISSLSEDSTGYNISVEDSNNTGLNGTDSTSSARYSLAESIIIGTVLSLFVILAIAGNILVCVAVFTDRRLKRLNNLFIVSLAIADLLVAVLVMTFAVINDISEKWYFGSVFCNVWISSDIMCSTASILNLCVISLDRYIHIRDPFKYDSFMTWKKVAAIISLVWIISIIMSFLPIHLEWHKNPSDRSQEPVEDACFFELNPTYAVSSSTISFFIPCIVMLAIYIQLYVYARRHLANIKKTTPGFSGANASGKGSNSSDHKAAVTLGVIVGVFLFCWMPFFIVNLTTAFCNCIPDLVFKILTWLGYVNSCLNPIIYSIFNKEFRDAFRRILCPKSCRCVKNQRNGFITNHKSGIEDSNNTGLNGTDSTSSARYSLAESIIIGTVLSLFVILAIAGNILVCVAVFTDRRLKRLNNLFIVSLAIADLLVAVLVMTFAVINDISEKWYFGSVFCNVWISSDIMCSTASILNLCVISLDRYIHIRDPFKYDSFMTWKKVAAIISLVWIISIIMSFLPIHLEWHKNPSDRSQEPVEDACFFELNPTYAVSSSTISFFIPCIVMLAIYIQLYVYARRHLANIKKTTPGFSGANASGKGSNSSDHKAAVTLGVIVGVFLFCWMPFFIVNLTTAFCNCIPDLVFKILTWLGYVNSCLNPIIYSIFNKEFRDAFRRILCPKSCRCVKNQRNGFITNHKSGSMTTNRTEYIMHPYENGNKQKCKEPLCADKMTSL</sequence>